<comment type="caution">
    <text evidence="1">The sequence shown here is derived from an EMBL/GenBank/DDBJ whole genome shotgun (WGS) entry which is preliminary data.</text>
</comment>
<keyword evidence="2" id="KW-1185">Reference proteome</keyword>
<dbReference type="InterPro" id="IPR029063">
    <property type="entry name" value="SAM-dependent_MTases_sf"/>
</dbReference>
<dbReference type="GO" id="GO:0032259">
    <property type="term" value="P:methylation"/>
    <property type="evidence" value="ECO:0007669"/>
    <property type="project" value="UniProtKB-KW"/>
</dbReference>
<dbReference type="AlphaFoldDB" id="A0A316FMB3"/>
<evidence type="ECO:0000313" key="1">
    <source>
        <dbReference type="EMBL" id="PWK50038.1"/>
    </source>
</evidence>
<keyword evidence="1" id="KW-0808">Transferase</keyword>
<keyword evidence="1" id="KW-0489">Methyltransferase</keyword>
<organism evidence="1 2">
    <name type="scientific">Pleionea mediterranea</name>
    <dbReference type="NCBI Taxonomy" id="523701"/>
    <lineage>
        <taxon>Bacteria</taxon>
        <taxon>Pseudomonadati</taxon>
        <taxon>Pseudomonadota</taxon>
        <taxon>Gammaproteobacteria</taxon>
        <taxon>Oceanospirillales</taxon>
        <taxon>Pleioneaceae</taxon>
        <taxon>Pleionea</taxon>
    </lineage>
</organism>
<dbReference type="InterPro" id="IPR016980">
    <property type="entry name" value="S-AdoMet-dep_MeTrfase_Alr7345"/>
</dbReference>
<dbReference type="EMBL" id="QGGU01000007">
    <property type="protein sequence ID" value="PWK50038.1"/>
    <property type="molecule type" value="Genomic_DNA"/>
</dbReference>
<dbReference type="SUPFAM" id="SSF53335">
    <property type="entry name" value="S-adenosyl-L-methionine-dependent methyltransferases"/>
    <property type="match status" value="1"/>
</dbReference>
<dbReference type="GO" id="GO:0008168">
    <property type="term" value="F:methyltransferase activity"/>
    <property type="evidence" value="ECO:0007669"/>
    <property type="project" value="UniProtKB-KW"/>
</dbReference>
<gene>
    <name evidence="1" type="ORF">C8D97_107205</name>
</gene>
<accession>A0A316FMB3</accession>
<proteinExistence type="predicted"/>
<name>A0A316FMB3_9GAMM</name>
<dbReference type="RefSeq" id="WP_245411436.1">
    <property type="nucleotide sequence ID" value="NZ_QGGU01000007.1"/>
</dbReference>
<dbReference type="PIRSF" id="PIRSF031679">
    <property type="entry name" value="Mtase_Alr7345_prd"/>
    <property type="match status" value="1"/>
</dbReference>
<dbReference type="Proteomes" id="UP000245790">
    <property type="component" value="Unassembled WGS sequence"/>
</dbReference>
<protein>
    <submittedName>
        <fullName evidence="1">Putative methyltransferase</fullName>
    </submittedName>
</protein>
<sequence>MNNKVMNDSTLNKSTLNNSVLNIRTINNPIISRLKTLAGALAFASFSITTIAGDNNDVDTKLKSVINSEHRSEKNAARDDFRNPAETLQFFGIRPEMTVVEIWPGGGWYTEILAPYLKDKGKYIAANFDPDAGVKYYNRRLKEFEDTFVANEDIYGDIVTTVFNPPAKTEVAKAGTADLVLTFRNVHNWYIRGDKESVVESFKGFYKALKPGGILGVVEHRLPKGMSQEENKRSGYMREDLVIEWAKQAGFVLVAESSINANEKDTADHPKGVWTLPPSLRLGDENKDKYMAIGESDRMTLKFAKPAEK</sequence>
<reference evidence="1 2" key="1">
    <citation type="submission" date="2018-05" db="EMBL/GenBank/DDBJ databases">
        <title>Genomic Encyclopedia of Type Strains, Phase IV (KMG-IV): sequencing the most valuable type-strain genomes for metagenomic binning, comparative biology and taxonomic classification.</title>
        <authorList>
            <person name="Goeker M."/>
        </authorList>
    </citation>
    <scope>NUCLEOTIDE SEQUENCE [LARGE SCALE GENOMIC DNA]</scope>
    <source>
        <strain evidence="1 2">DSM 25350</strain>
    </source>
</reference>
<dbReference type="Gene3D" id="3.40.50.150">
    <property type="entry name" value="Vaccinia Virus protein VP39"/>
    <property type="match status" value="1"/>
</dbReference>
<evidence type="ECO:0000313" key="2">
    <source>
        <dbReference type="Proteomes" id="UP000245790"/>
    </source>
</evidence>